<dbReference type="GO" id="GO:0004084">
    <property type="term" value="F:branched-chain-amino-acid transaminase activity"/>
    <property type="evidence" value="ECO:0007669"/>
    <property type="project" value="UniProtKB-EC"/>
</dbReference>
<dbReference type="EC" id="2.6.1.42" evidence="6"/>
<comment type="pathway">
    <text evidence="3">Amino-acid biosynthesis; L-valine biosynthesis; L-valine from pyruvate: step 4/4.</text>
</comment>
<protein>
    <recommendedName>
        <fullName evidence="6">branched-chain-amino-acid transaminase</fullName>
        <ecNumber evidence="6">2.6.1.42</ecNumber>
    </recommendedName>
</protein>
<keyword evidence="13" id="KW-0032">Aminotransferase</keyword>
<dbReference type="CDD" id="cd00449">
    <property type="entry name" value="PLPDE_IV"/>
    <property type="match status" value="1"/>
</dbReference>
<dbReference type="AlphaFoldDB" id="A0A7V8NVA8"/>
<dbReference type="Gene3D" id="3.30.470.10">
    <property type="match status" value="1"/>
</dbReference>
<evidence type="ECO:0000256" key="6">
    <source>
        <dbReference type="ARBA" id="ARBA00013053"/>
    </source>
</evidence>
<comment type="pathway">
    <text evidence="4">Amino-acid biosynthesis; L-leucine biosynthesis; L-leucine from 3-methyl-2-oxobutanoate: step 4/4.</text>
</comment>
<evidence type="ECO:0000256" key="1">
    <source>
        <dbReference type="ARBA" id="ARBA00001933"/>
    </source>
</evidence>
<evidence type="ECO:0000256" key="3">
    <source>
        <dbReference type="ARBA" id="ARBA00004931"/>
    </source>
</evidence>
<feature type="non-terminal residue" evidence="13">
    <location>
        <position position="213"/>
    </location>
</feature>
<comment type="similarity">
    <text evidence="5 11">Belongs to the class-IV pyridoxal-phosphate-dependent aminotransferase family.</text>
</comment>
<comment type="pathway">
    <text evidence="2">Amino-acid biosynthesis; L-isoleucine biosynthesis; L-isoleucine from 2-oxobutanoate: step 4/4.</text>
</comment>
<dbReference type="GO" id="GO:0046394">
    <property type="term" value="P:carboxylic acid biosynthetic process"/>
    <property type="evidence" value="ECO:0007669"/>
    <property type="project" value="UniProtKB-ARBA"/>
</dbReference>
<evidence type="ECO:0000313" key="14">
    <source>
        <dbReference type="Proteomes" id="UP000567293"/>
    </source>
</evidence>
<comment type="catalytic activity">
    <reaction evidence="8">
        <text>L-valine + 2-oxoglutarate = 3-methyl-2-oxobutanoate + L-glutamate</text>
        <dbReference type="Rhea" id="RHEA:24813"/>
        <dbReference type="ChEBI" id="CHEBI:11851"/>
        <dbReference type="ChEBI" id="CHEBI:16810"/>
        <dbReference type="ChEBI" id="CHEBI:29985"/>
        <dbReference type="ChEBI" id="CHEBI:57762"/>
        <dbReference type="EC" id="2.6.1.42"/>
    </reaction>
</comment>
<keyword evidence="7 12" id="KW-0663">Pyridoxal phosphate</keyword>
<dbReference type="SUPFAM" id="SSF56752">
    <property type="entry name" value="D-aminoacid aminotransferase-like PLP-dependent enzymes"/>
    <property type="match status" value="1"/>
</dbReference>
<proteinExistence type="inferred from homology"/>
<evidence type="ECO:0000256" key="11">
    <source>
        <dbReference type="RuleBase" id="RU004106"/>
    </source>
</evidence>
<evidence type="ECO:0000256" key="5">
    <source>
        <dbReference type="ARBA" id="ARBA00009320"/>
    </source>
</evidence>
<dbReference type="InterPro" id="IPR018300">
    <property type="entry name" value="Aminotrans_IV_CS"/>
</dbReference>
<evidence type="ECO:0000256" key="2">
    <source>
        <dbReference type="ARBA" id="ARBA00004824"/>
    </source>
</evidence>
<evidence type="ECO:0000256" key="7">
    <source>
        <dbReference type="ARBA" id="ARBA00022898"/>
    </source>
</evidence>
<dbReference type="Pfam" id="PF01063">
    <property type="entry name" value="Aminotran_4"/>
    <property type="match status" value="1"/>
</dbReference>
<comment type="catalytic activity">
    <reaction evidence="9">
        <text>L-isoleucine + 2-oxoglutarate = (S)-3-methyl-2-oxopentanoate + L-glutamate</text>
        <dbReference type="Rhea" id="RHEA:24801"/>
        <dbReference type="ChEBI" id="CHEBI:16810"/>
        <dbReference type="ChEBI" id="CHEBI:29985"/>
        <dbReference type="ChEBI" id="CHEBI:35146"/>
        <dbReference type="ChEBI" id="CHEBI:58045"/>
        <dbReference type="EC" id="2.6.1.42"/>
    </reaction>
</comment>
<gene>
    <name evidence="13" type="ORF">HRJ53_24655</name>
</gene>
<dbReference type="PANTHER" id="PTHR42743:SF11">
    <property type="entry name" value="AMINODEOXYCHORISMATE LYASE"/>
    <property type="match status" value="1"/>
</dbReference>
<evidence type="ECO:0000256" key="8">
    <source>
        <dbReference type="ARBA" id="ARBA00048212"/>
    </source>
</evidence>
<evidence type="ECO:0000313" key="13">
    <source>
        <dbReference type="EMBL" id="MBA0088189.1"/>
    </source>
</evidence>
<dbReference type="Proteomes" id="UP000567293">
    <property type="component" value="Unassembled WGS sequence"/>
</dbReference>
<dbReference type="PROSITE" id="PS00770">
    <property type="entry name" value="AA_TRANSFER_CLASS_4"/>
    <property type="match status" value="1"/>
</dbReference>
<name>A0A7V8NVA8_9BACT</name>
<keyword evidence="13" id="KW-0808">Transferase</keyword>
<dbReference type="InterPro" id="IPR050571">
    <property type="entry name" value="Class-IV_PLP-Dep_Aminotrnsfr"/>
</dbReference>
<evidence type="ECO:0000256" key="12">
    <source>
        <dbReference type="RuleBase" id="RU004516"/>
    </source>
</evidence>
<sequence>MIHPFVFHNESLLPIEKVRLSPGQAGLICGWGIFTTVRISRGEAFAYERHWRRLGKDAGIIRLPMLYTAAKVRVHLHEVIRANKVAEGCARIYLVYNSVGYWQSNEHRPQVDLIIYTAGLPEYREVVRLALRAQGRHAASPLAGVKTISWLNNVWSVAEAAKQGFDEAVMLNERGEVAECTSANIFGVKDGKILTPPLNSGCLEGITRGILLE</sequence>
<dbReference type="InterPro" id="IPR001544">
    <property type="entry name" value="Aminotrans_IV"/>
</dbReference>
<dbReference type="EMBL" id="JACDQQ010002385">
    <property type="protein sequence ID" value="MBA0088189.1"/>
    <property type="molecule type" value="Genomic_DNA"/>
</dbReference>
<organism evidence="13 14">
    <name type="scientific">Candidatus Acidiferrum panamense</name>
    <dbReference type="NCBI Taxonomy" id="2741543"/>
    <lineage>
        <taxon>Bacteria</taxon>
        <taxon>Pseudomonadati</taxon>
        <taxon>Acidobacteriota</taxon>
        <taxon>Terriglobia</taxon>
        <taxon>Candidatus Acidiferrales</taxon>
        <taxon>Candidatus Acidiferrum</taxon>
    </lineage>
</organism>
<reference evidence="13" key="1">
    <citation type="submission" date="2020-06" db="EMBL/GenBank/DDBJ databases">
        <title>Legume-microbial interactions unlock mineral nutrients during tropical forest succession.</title>
        <authorList>
            <person name="Epihov D.Z."/>
        </authorList>
    </citation>
    <scope>NUCLEOTIDE SEQUENCE [LARGE SCALE GENOMIC DNA]</scope>
    <source>
        <strain evidence="13">Pan2503</strain>
    </source>
</reference>
<dbReference type="PANTHER" id="PTHR42743">
    <property type="entry name" value="AMINO-ACID AMINOTRANSFERASE"/>
    <property type="match status" value="1"/>
</dbReference>
<comment type="caution">
    <text evidence="13">The sequence shown here is derived from an EMBL/GenBank/DDBJ whole genome shotgun (WGS) entry which is preliminary data.</text>
</comment>
<dbReference type="InterPro" id="IPR043132">
    <property type="entry name" value="BCAT-like_C"/>
</dbReference>
<comment type="catalytic activity">
    <reaction evidence="10">
        <text>L-leucine + 2-oxoglutarate = 4-methyl-2-oxopentanoate + L-glutamate</text>
        <dbReference type="Rhea" id="RHEA:18321"/>
        <dbReference type="ChEBI" id="CHEBI:16810"/>
        <dbReference type="ChEBI" id="CHEBI:17865"/>
        <dbReference type="ChEBI" id="CHEBI:29985"/>
        <dbReference type="ChEBI" id="CHEBI:57427"/>
        <dbReference type="EC" id="2.6.1.42"/>
    </reaction>
</comment>
<accession>A0A7V8NVA8</accession>
<dbReference type="InterPro" id="IPR036038">
    <property type="entry name" value="Aminotransferase-like"/>
</dbReference>
<comment type="cofactor">
    <cofactor evidence="1 12">
        <name>pyridoxal 5'-phosphate</name>
        <dbReference type="ChEBI" id="CHEBI:597326"/>
    </cofactor>
</comment>
<dbReference type="InterPro" id="IPR043131">
    <property type="entry name" value="BCAT-like_N"/>
</dbReference>
<keyword evidence="14" id="KW-1185">Reference proteome</keyword>
<evidence type="ECO:0000256" key="4">
    <source>
        <dbReference type="ARBA" id="ARBA00005072"/>
    </source>
</evidence>
<dbReference type="Gene3D" id="3.20.10.10">
    <property type="entry name" value="D-amino Acid Aminotransferase, subunit A, domain 2"/>
    <property type="match status" value="1"/>
</dbReference>
<evidence type="ECO:0000256" key="10">
    <source>
        <dbReference type="ARBA" id="ARBA00049229"/>
    </source>
</evidence>
<evidence type="ECO:0000256" key="9">
    <source>
        <dbReference type="ARBA" id="ARBA00048798"/>
    </source>
</evidence>